<reference evidence="2 3" key="1">
    <citation type="journal article" date="2016" name="Nat. Commun.">
        <title>Thousands of microbial genomes shed light on interconnected biogeochemical processes in an aquifer system.</title>
        <authorList>
            <person name="Anantharaman K."/>
            <person name="Brown C.T."/>
            <person name="Hug L.A."/>
            <person name="Sharon I."/>
            <person name="Castelle C.J."/>
            <person name="Probst A.J."/>
            <person name="Thomas B.C."/>
            <person name="Singh A."/>
            <person name="Wilkins M.J."/>
            <person name="Karaoz U."/>
            <person name="Brodie E.L."/>
            <person name="Williams K.H."/>
            <person name="Hubbard S.S."/>
            <person name="Banfield J.F."/>
        </authorList>
    </citation>
    <scope>NUCLEOTIDE SEQUENCE [LARGE SCALE GENOMIC DNA]</scope>
</reference>
<feature type="transmembrane region" description="Helical" evidence="1">
    <location>
        <begin position="60"/>
        <end position="79"/>
    </location>
</feature>
<sequence>MEYKILLGYLTVLIHAVSYGIYFAGIWKGKTKPHAFTWFVWSVINIVAFSAVLVSGGGSGSWILGVNALLCFIIALIGFRQGHVEYDKYDWLALTGALIGIFLWWFTKNPLYAVILVAISDMIAIIPTFRKAYKFPFEENASSFAVGAVNYPISILALSSLTLTTWLYPAVIALADGSLVILILIRRAKLKKSKQAPEKIILHI</sequence>
<accession>A0A1F6V3Q8</accession>
<feature type="transmembrane region" description="Helical" evidence="1">
    <location>
        <begin position="91"/>
        <end position="106"/>
    </location>
</feature>
<comment type="caution">
    <text evidence="2">The sequence shown here is derived from an EMBL/GenBank/DDBJ whole genome shotgun (WGS) entry which is preliminary data.</text>
</comment>
<feature type="transmembrane region" description="Helical" evidence="1">
    <location>
        <begin position="112"/>
        <end position="129"/>
    </location>
</feature>
<evidence type="ECO:0000313" key="2">
    <source>
        <dbReference type="EMBL" id="OGI64320.1"/>
    </source>
</evidence>
<dbReference type="AlphaFoldDB" id="A0A1F6V3Q8"/>
<keyword evidence="1" id="KW-1133">Transmembrane helix</keyword>
<name>A0A1F6V3Q8_9BACT</name>
<feature type="transmembrane region" description="Helical" evidence="1">
    <location>
        <begin position="6"/>
        <end position="24"/>
    </location>
</feature>
<dbReference type="Proteomes" id="UP000178985">
    <property type="component" value="Unassembled WGS sequence"/>
</dbReference>
<keyword evidence="1" id="KW-0812">Transmembrane</keyword>
<dbReference type="EMBL" id="MFTO01000003">
    <property type="protein sequence ID" value="OGI64320.1"/>
    <property type="molecule type" value="Genomic_DNA"/>
</dbReference>
<evidence type="ECO:0000256" key="1">
    <source>
        <dbReference type="SAM" id="Phobius"/>
    </source>
</evidence>
<keyword evidence="1" id="KW-0472">Membrane</keyword>
<gene>
    <name evidence="2" type="ORF">A2733_00970</name>
</gene>
<protein>
    <submittedName>
        <fullName evidence="2">Uncharacterized protein</fullName>
    </submittedName>
</protein>
<organism evidence="2 3">
    <name type="scientific">Candidatus Nomurabacteria bacterium RIFCSPHIGHO2_01_FULL_40_20</name>
    <dbReference type="NCBI Taxonomy" id="1801738"/>
    <lineage>
        <taxon>Bacteria</taxon>
        <taxon>Candidatus Nomuraibacteriota</taxon>
    </lineage>
</organism>
<feature type="transmembrane region" description="Helical" evidence="1">
    <location>
        <begin position="166"/>
        <end position="185"/>
    </location>
</feature>
<proteinExistence type="predicted"/>
<evidence type="ECO:0000313" key="3">
    <source>
        <dbReference type="Proteomes" id="UP000178985"/>
    </source>
</evidence>
<feature type="transmembrane region" description="Helical" evidence="1">
    <location>
        <begin position="36"/>
        <end position="54"/>
    </location>
</feature>